<dbReference type="EC" id="3.4.22.49" evidence="2"/>
<dbReference type="GO" id="GO:0051307">
    <property type="term" value="P:meiotic chromosome separation"/>
    <property type="evidence" value="ECO:0007669"/>
    <property type="project" value="TreeGrafter"/>
</dbReference>
<name>A0AAJ0G5S6_9PEZI</name>
<dbReference type="SUPFAM" id="SSF48452">
    <property type="entry name" value="TPR-like"/>
    <property type="match status" value="1"/>
</dbReference>
<reference evidence="7" key="1">
    <citation type="submission" date="2023-04" db="EMBL/GenBank/DDBJ databases">
        <title>Black Yeasts Isolated from many extreme environments.</title>
        <authorList>
            <person name="Coleine C."/>
            <person name="Stajich J.E."/>
            <person name="Selbmann L."/>
        </authorList>
    </citation>
    <scope>NUCLEOTIDE SEQUENCE</scope>
    <source>
        <strain evidence="7">CCFEE 5312</strain>
    </source>
</reference>
<dbReference type="GO" id="GO:0044732">
    <property type="term" value="C:mitotic spindle pole body"/>
    <property type="evidence" value="ECO:0007669"/>
    <property type="project" value="TreeGrafter"/>
</dbReference>
<dbReference type="GO" id="GO:0004197">
    <property type="term" value="F:cysteine-type endopeptidase activity"/>
    <property type="evidence" value="ECO:0007669"/>
    <property type="project" value="InterPro"/>
</dbReference>
<dbReference type="GO" id="GO:0006508">
    <property type="term" value="P:proteolysis"/>
    <property type="evidence" value="ECO:0007669"/>
    <property type="project" value="InterPro"/>
</dbReference>
<feature type="region of interest" description="Disordered" evidence="5">
    <location>
        <begin position="1185"/>
        <end position="1222"/>
    </location>
</feature>
<evidence type="ECO:0000256" key="1">
    <source>
        <dbReference type="ARBA" id="ARBA00000451"/>
    </source>
</evidence>
<evidence type="ECO:0000256" key="4">
    <source>
        <dbReference type="ARBA" id="ARBA00022829"/>
    </source>
</evidence>
<comment type="catalytic activity">
    <reaction evidence="1">
        <text>All bonds known to be hydrolyzed by this endopeptidase have arginine in P1 and an acidic residue in P4. P6 is often occupied by an acidic residue or by a hydroxy-amino-acid residue, the phosphorylation of which enhances cleavage.</text>
        <dbReference type="EC" id="3.4.22.49"/>
    </reaction>
</comment>
<dbReference type="GO" id="GO:0005737">
    <property type="term" value="C:cytoplasm"/>
    <property type="evidence" value="ECO:0007669"/>
    <property type="project" value="TreeGrafter"/>
</dbReference>
<dbReference type="GO" id="GO:0005634">
    <property type="term" value="C:nucleus"/>
    <property type="evidence" value="ECO:0007669"/>
    <property type="project" value="InterPro"/>
</dbReference>
<evidence type="ECO:0000313" key="7">
    <source>
        <dbReference type="EMBL" id="KAK3048546.1"/>
    </source>
</evidence>
<evidence type="ECO:0000259" key="6">
    <source>
        <dbReference type="PROSITE" id="PS51700"/>
    </source>
</evidence>
<dbReference type="InterPro" id="IPR030397">
    <property type="entry name" value="SEPARIN_core_dom"/>
</dbReference>
<keyword evidence="3 7" id="KW-0378">Hydrolase</keyword>
<dbReference type="EMBL" id="JAWDJX010000047">
    <property type="protein sequence ID" value="KAK3048546.1"/>
    <property type="molecule type" value="Genomic_DNA"/>
</dbReference>
<dbReference type="GO" id="GO:0072686">
    <property type="term" value="C:mitotic spindle"/>
    <property type="evidence" value="ECO:0007669"/>
    <property type="project" value="TreeGrafter"/>
</dbReference>
<feature type="region of interest" description="Disordered" evidence="5">
    <location>
        <begin position="1925"/>
        <end position="1974"/>
    </location>
</feature>
<protein>
    <recommendedName>
        <fullName evidence="2">separase</fullName>
        <ecNumber evidence="2">3.4.22.49</ecNumber>
    </recommendedName>
</protein>
<sequence length="2009" mass="220351">MRGASDTAEDAIKSELALGTASPATVTALQALLGLVTPGISTPTTNGSRSIAKPITDRDVKAKTPKPKTAPLKPVCAEETKPLSGREKYALATSIVNTCLKLLTDSLKTATPVDGANATTPATKDPAVRPKKPLQPRSGNATAIRLPPKAENGNEKQRIDASTLSETRSDENIRALAECARLCFAFLRSIDTKALGLREMPRFQLESGMLALAERLVDHSLLDLAAKELNVVKRCLESIPELAKARAKTSDAEAKSKPLASLLQLDLPTGYLLEADAIPVGVNYYQCALRLFSTHRGSRELERLPGYLSLEDTNGYVAVVLRQAEASNDKVKASKQLDGLANTLLSMCPSVATSADGTAVDSASPEAILKLQAQALQIRSLATHTTTRKNEVLGPLLKCMAAFSRRHRGDLDLAVEALESSFNRVTLSMETVGQSFYSIHHLLYDQADIAGLRAKALHWAHTLLEDCEGLEVHHSRYIAAVVRKASAQAKINSTDLSTSIETVTSLLSARLIGGHADYEALVTSMSGLTQVLYRQQKESPYVQHFSAVAAGFAQRYSRSYPDNNIQELKFIIGSALRCSKNSDEVLSWITIDAAAIFIQAGALKTVTLRAATRPLADAWSADAAAVSLGRILRALTLRSIRHGGEIKDILGIQDDELEPAERGALLEWQLHYVLELAPRTKYHAALIRLIPDMLQALSEVYSAAGYPVRRARVAFLVIALYECQASLSPPGVLLNWRDAVSVDAEHLGADVGLEGYREDIIARAKVAGLLADGLPTFDDLRPALHAWQQILHDTKSQNDLLARVDDPERLVLQLRSISAYLGMLGLDAAALVTLRMLASCLQLQDGEAIAAVGTTVELADQYLRLGYSESAGSVLARSESVMNRDQAVNLEQLQYQVTYAEYCHSIGNSTRCAKALENTRGLREQLSPASITREQRRLYELLHAQAWLVQSQHCLAIGAPHEALAAAKQSVKVLNSIWASLERQSNTANSSKAVVIDHSSDVSMDNLAKGVSKLDLTSKGLAGESKLPLICRSLRNLSDLYAHHGLFTEANHYSERAIAIATSVGATTLLSRLRSHRSRLLCLADQLEEAELCLAQDDASSEKDTSMVRVERLCALADLRAREGSWDKALELYDEADRGLQEVQSGCYVERLESCFGIICNGAEPGREPTTSAVQMQKAGIASAADISKDRQVASRTTRPADDNAKNATKRLKGESNPPEAIAPTNRRYYLIERLRDEVLDSRAIVALRHGEVTDMAPTTGHHLPASRVRYENLLRSAVARLESDVTLNVLTESTLSVPALVHLERARSPSSARPRKGPPQSKSAAKPARRVHQAESQMNCTEDGIADILDAARSCLSTQHLTNYYRSSTPQSHSDCSSLSKVTSLQSAISRTQCQPELQPFRQALYTDGPRIKSLQYEQKVVEIDHAKENSSDPLVWPEHTMGATSDAPTAQSFQEDYIDIIPPSWTVVSMCLSEDCKELYVARYRSKQTPIVVKLPFSRHKPDGEEDEAFDFHQGRSELREIVDLSNYTCHNPGKLDTKGAKSKWWSERESLDRRLHELLINMEDIWFGGFKGLFSQHAKQNDFLLRFRKAFDQILAKYLPSRNSNKSKTDRPALDDKILELFIGLGQDGTIDLDEPLADLLYFVVDMLQFSGERNAYDEIDFDSMTVDTLDALGVYHEANESKHDGSQHLVLVLDRRLQAFPWESMPCLQDASVSRVGSMLSLRQSLLAIRARHQSRQVSDSEIDVHGHHTIQRTSGTYILNPSSDLTATQTMLQPVLSTLTSGVSSSWTSMVNEAPSEDAFSSALSNSSMLLYFGHGAGSQYIRPRTIRRLERCSEVVWLMGCSSGAVLEYGELEPCAVPLSYLLAGGIDAHSKEAPSRCMAVVATLWDVTDKDIDRFSLVMGEEWGLWPTAEQHRLQAKTPKKKHIVAAPATPDQPPKTPKTPKVRKTPAPAKTPARSTSRPREGDGKKCSLVEAVSRSRESCYLRYLNGAAPVVYGIPVYLGD</sequence>
<feature type="region of interest" description="Disordered" evidence="5">
    <location>
        <begin position="37"/>
        <end position="73"/>
    </location>
</feature>
<dbReference type="Proteomes" id="UP001271007">
    <property type="component" value="Unassembled WGS sequence"/>
</dbReference>
<dbReference type="Pfam" id="PF03568">
    <property type="entry name" value="Separin_C"/>
    <property type="match status" value="1"/>
</dbReference>
<accession>A0AAJ0G5S6</accession>
<feature type="compositionally biased region" description="Polar residues" evidence="5">
    <location>
        <begin position="39"/>
        <end position="49"/>
    </location>
</feature>
<organism evidence="7 8">
    <name type="scientific">Extremus antarcticus</name>
    <dbReference type="NCBI Taxonomy" id="702011"/>
    <lineage>
        <taxon>Eukaryota</taxon>
        <taxon>Fungi</taxon>
        <taxon>Dikarya</taxon>
        <taxon>Ascomycota</taxon>
        <taxon>Pezizomycotina</taxon>
        <taxon>Dothideomycetes</taxon>
        <taxon>Dothideomycetidae</taxon>
        <taxon>Mycosphaerellales</taxon>
        <taxon>Extremaceae</taxon>
        <taxon>Extremus</taxon>
    </lineage>
</organism>
<dbReference type="Gene3D" id="1.25.40.10">
    <property type="entry name" value="Tetratricopeptide repeat domain"/>
    <property type="match status" value="1"/>
</dbReference>
<keyword evidence="8" id="KW-1185">Reference proteome</keyword>
<dbReference type="InterPro" id="IPR005314">
    <property type="entry name" value="Peptidase_C50"/>
</dbReference>
<dbReference type="InterPro" id="IPR011990">
    <property type="entry name" value="TPR-like_helical_dom_sf"/>
</dbReference>
<feature type="region of interest" description="Disordered" evidence="5">
    <location>
        <begin position="111"/>
        <end position="167"/>
    </location>
</feature>
<feature type="region of interest" description="Disordered" evidence="5">
    <location>
        <begin position="1306"/>
        <end position="1338"/>
    </location>
</feature>
<feature type="compositionally biased region" description="Basic and acidic residues" evidence="5">
    <location>
        <begin position="1187"/>
        <end position="1205"/>
    </location>
</feature>
<dbReference type="PROSITE" id="PS51700">
    <property type="entry name" value="SEPARIN"/>
    <property type="match status" value="1"/>
</dbReference>
<dbReference type="PANTHER" id="PTHR12792:SF0">
    <property type="entry name" value="SEPARIN"/>
    <property type="match status" value="1"/>
</dbReference>
<evidence type="ECO:0000313" key="8">
    <source>
        <dbReference type="Proteomes" id="UP001271007"/>
    </source>
</evidence>
<keyword evidence="4" id="KW-0159">Chromosome partition</keyword>
<evidence type="ECO:0000256" key="5">
    <source>
        <dbReference type="SAM" id="MobiDB-lite"/>
    </source>
</evidence>
<dbReference type="PANTHER" id="PTHR12792">
    <property type="entry name" value="EXTRA SPINDLE POLES 1-RELATED"/>
    <property type="match status" value="1"/>
</dbReference>
<evidence type="ECO:0000256" key="3">
    <source>
        <dbReference type="ARBA" id="ARBA00022801"/>
    </source>
</evidence>
<gene>
    <name evidence="7" type="primary">ESP1</name>
    <name evidence="7" type="ORF">LTR09_010040</name>
</gene>
<comment type="caution">
    <text evidence="7">The sequence shown here is derived from an EMBL/GenBank/DDBJ whole genome shotgun (WGS) entry which is preliminary data.</text>
</comment>
<proteinExistence type="predicted"/>
<evidence type="ECO:0000256" key="2">
    <source>
        <dbReference type="ARBA" id="ARBA00012489"/>
    </source>
</evidence>
<feature type="domain" description="Peptidase C50" evidence="6">
    <location>
        <begin position="1757"/>
        <end position="1858"/>
    </location>
</feature>